<dbReference type="AlphaFoldDB" id="A0A0N5ABW2"/>
<keyword evidence="4" id="KW-1185">Reference proteome</keyword>
<dbReference type="NCBIfam" id="TIGR02180">
    <property type="entry name" value="GRX_euk"/>
    <property type="match status" value="1"/>
</dbReference>
<dbReference type="CDD" id="cd03419">
    <property type="entry name" value="GRX_GRXh_1_2_like"/>
    <property type="match status" value="1"/>
</dbReference>
<name>A0A0N5ABW2_9BILA</name>
<dbReference type="InterPro" id="IPR011899">
    <property type="entry name" value="Glutaredoxin_euk/vir"/>
</dbReference>
<evidence type="ECO:0000256" key="1">
    <source>
        <dbReference type="ARBA" id="ARBA00022448"/>
    </source>
</evidence>
<protein>
    <submittedName>
        <fullName evidence="5">Glutaredoxin domain-containing protein</fullName>
    </submittedName>
</protein>
<dbReference type="Pfam" id="PF00462">
    <property type="entry name" value="Glutaredoxin"/>
    <property type="match status" value="1"/>
</dbReference>
<dbReference type="GO" id="GO:0005739">
    <property type="term" value="C:mitochondrion"/>
    <property type="evidence" value="ECO:0007669"/>
    <property type="project" value="TreeGrafter"/>
</dbReference>
<proteinExistence type="predicted"/>
<feature type="domain" description="Glutaredoxin" evidence="3">
    <location>
        <begin position="17"/>
        <end position="82"/>
    </location>
</feature>
<organism evidence="4 5">
    <name type="scientific">Syphacia muris</name>
    <dbReference type="NCBI Taxonomy" id="451379"/>
    <lineage>
        <taxon>Eukaryota</taxon>
        <taxon>Metazoa</taxon>
        <taxon>Ecdysozoa</taxon>
        <taxon>Nematoda</taxon>
        <taxon>Chromadorea</taxon>
        <taxon>Rhabditida</taxon>
        <taxon>Spirurina</taxon>
        <taxon>Oxyuridomorpha</taxon>
        <taxon>Oxyuroidea</taxon>
        <taxon>Oxyuridae</taxon>
        <taxon>Syphacia</taxon>
    </lineage>
</organism>
<dbReference type="InterPro" id="IPR047185">
    <property type="entry name" value="GLRX1"/>
</dbReference>
<dbReference type="PROSITE" id="PS51354">
    <property type="entry name" value="GLUTAREDOXIN_2"/>
    <property type="match status" value="1"/>
</dbReference>
<sequence length="109" mass="12053">MGEVKGFIDLLLQTKPIVVISKTYCPYCKMAKNVLNSFPLKKGCMEVVEINNRKDCDEIQNYMEKLTGARTVPRVFIGGNCIGGGQDIQVAKNNGKLEELLKAVNALEC</sequence>
<reference evidence="5" key="1">
    <citation type="submission" date="2017-02" db="UniProtKB">
        <authorList>
            <consortium name="WormBaseParasite"/>
        </authorList>
    </citation>
    <scope>IDENTIFICATION</scope>
</reference>
<dbReference type="Gene3D" id="3.40.30.10">
    <property type="entry name" value="Glutaredoxin"/>
    <property type="match status" value="1"/>
</dbReference>
<dbReference type="FunFam" id="3.40.30.10:FF:000093">
    <property type="entry name" value="Glutaredoxin 2"/>
    <property type="match status" value="1"/>
</dbReference>
<evidence type="ECO:0000259" key="3">
    <source>
        <dbReference type="Pfam" id="PF00462"/>
    </source>
</evidence>
<dbReference type="PANTHER" id="PTHR46185:SF1">
    <property type="entry name" value="GLUTAREDOXIN-1"/>
    <property type="match status" value="1"/>
</dbReference>
<accession>A0A0N5ABW2</accession>
<evidence type="ECO:0000256" key="2">
    <source>
        <dbReference type="ARBA" id="ARBA00022982"/>
    </source>
</evidence>
<dbReference type="InterPro" id="IPR002109">
    <property type="entry name" value="Glutaredoxin"/>
</dbReference>
<dbReference type="PANTHER" id="PTHR46185">
    <property type="entry name" value="GLUTAREDOXIN-1"/>
    <property type="match status" value="1"/>
</dbReference>
<dbReference type="STRING" id="451379.A0A0N5ABW2"/>
<keyword evidence="1" id="KW-0813">Transport</keyword>
<dbReference type="WBParaSite" id="SMUV_0000163801-mRNA-1">
    <property type="protein sequence ID" value="SMUV_0000163801-mRNA-1"/>
    <property type="gene ID" value="SMUV_0000163801"/>
</dbReference>
<dbReference type="PRINTS" id="PR00160">
    <property type="entry name" value="GLUTAREDOXIN"/>
</dbReference>
<keyword evidence="2" id="KW-0249">Electron transport</keyword>
<dbReference type="Proteomes" id="UP000046393">
    <property type="component" value="Unplaced"/>
</dbReference>
<dbReference type="InterPro" id="IPR014025">
    <property type="entry name" value="Glutaredoxin_subgr"/>
</dbReference>
<evidence type="ECO:0000313" key="4">
    <source>
        <dbReference type="Proteomes" id="UP000046393"/>
    </source>
</evidence>
<dbReference type="SUPFAM" id="SSF52833">
    <property type="entry name" value="Thioredoxin-like"/>
    <property type="match status" value="1"/>
</dbReference>
<dbReference type="GO" id="GO:0015038">
    <property type="term" value="F:glutathione disulfide oxidoreductase activity"/>
    <property type="evidence" value="ECO:0007669"/>
    <property type="project" value="TreeGrafter"/>
</dbReference>
<evidence type="ECO:0000313" key="5">
    <source>
        <dbReference type="WBParaSite" id="SMUV_0000163801-mRNA-1"/>
    </source>
</evidence>
<dbReference type="InterPro" id="IPR036249">
    <property type="entry name" value="Thioredoxin-like_sf"/>
</dbReference>